<sequence>MKTINTAANVQTRRQRLKEWVSLPGGFGIITGISMFLTIVLIGVIHPFISAYEPDEFVGESFQPPSWQHPFGLDQLGRDVMTRTFAAVPADIGVAFLGVSIPLVIGTLIGILLGLAKNKYFVSLVSSIIDGINAFPLLIIAIAMISFLGPGLYNVVIILTIMNWARYARIARTKAVVVLQQNYIEAAQLMGYSKKRIIFKHVTPNVSSESLAYALSDFILVIIIVSGLSFLGLAARPPAAEWGAMIADGRTYLGDAWWITIFPGVALCWSAIALSFIVEGLSRRDKGN</sequence>
<keyword evidence="3" id="KW-1003">Cell membrane</keyword>
<comment type="similarity">
    <text evidence="7">Belongs to the binding-protein-dependent transport system permease family.</text>
</comment>
<dbReference type="Proteomes" id="UP000053349">
    <property type="component" value="Unassembled WGS sequence"/>
</dbReference>
<gene>
    <name evidence="9" type="ORF">ABR64_01890</name>
</gene>
<dbReference type="SUPFAM" id="SSF161098">
    <property type="entry name" value="MetI-like"/>
    <property type="match status" value="1"/>
</dbReference>
<dbReference type="Pfam" id="PF00528">
    <property type="entry name" value="BPD_transp_1"/>
    <property type="match status" value="1"/>
</dbReference>
<feature type="transmembrane region" description="Helical" evidence="7">
    <location>
        <begin position="256"/>
        <end position="278"/>
    </location>
</feature>
<evidence type="ECO:0000256" key="1">
    <source>
        <dbReference type="ARBA" id="ARBA00004651"/>
    </source>
</evidence>
<dbReference type="AlphaFoldDB" id="A0A0R2P3A2"/>
<evidence type="ECO:0000259" key="8">
    <source>
        <dbReference type="PROSITE" id="PS50928"/>
    </source>
</evidence>
<feature type="transmembrane region" description="Helical" evidence="7">
    <location>
        <begin position="92"/>
        <end position="113"/>
    </location>
</feature>
<evidence type="ECO:0000256" key="3">
    <source>
        <dbReference type="ARBA" id="ARBA00022475"/>
    </source>
</evidence>
<evidence type="ECO:0000256" key="7">
    <source>
        <dbReference type="RuleBase" id="RU363032"/>
    </source>
</evidence>
<evidence type="ECO:0000256" key="5">
    <source>
        <dbReference type="ARBA" id="ARBA00022989"/>
    </source>
</evidence>
<reference evidence="9 10" key="1">
    <citation type="submission" date="2015-10" db="EMBL/GenBank/DDBJ databases">
        <title>Metagenome-Assembled Genomes uncover a global brackish microbiome.</title>
        <authorList>
            <person name="Hugerth L.W."/>
            <person name="Larsson J."/>
            <person name="Alneberg J."/>
            <person name="Lindh M.V."/>
            <person name="Legrand C."/>
            <person name="Pinhassi J."/>
            <person name="Andersson A.F."/>
        </authorList>
    </citation>
    <scope>NUCLEOTIDE SEQUENCE [LARGE SCALE GENOMIC DNA]</scope>
    <source>
        <strain evidence="9">BACL2 MAG-121001-bin67</strain>
    </source>
</reference>
<keyword evidence="2 7" id="KW-0813">Transport</keyword>
<dbReference type="Gene3D" id="1.10.3720.10">
    <property type="entry name" value="MetI-like"/>
    <property type="match status" value="1"/>
</dbReference>
<comment type="caution">
    <text evidence="9">The sequence shown here is derived from an EMBL/GenBank/DDBJ whole genome shotgun (WGS) entry which is preliminary data.</text>
</comment>
<dbReference type="PANTHER" id="PTHR43386">
    <property type="entry name" value="OLIGOPEPTIDE TRANSPORT SYSTEM PERMEASE PROTEIN APPC"/>
    <property type="match status" value="1"/>
</dbReference>
<evidence type="ECO:0000256" key="2">
    <source>
        <dbReference type="ARBA" id="ARBA00022448"/>
    </source>
</evidence>
<dbReference type="InterPro" id="IPR000515">
    <property type="entry name" value="MetI-like"/>
</dbReference>
<feature type="transmembrane region" description="Helical" evidence="7">
    <location>
        <begin position="218"/>
        <end position="236"/>
    </location>
</feature>
<feature type="transmembrane region" description="Helical" evidence="7">
    <location>
        <begin position="21"/>
        <end position="49"/>
    </location>
</feature>
<feature type="domain" description="ABC transmembrane type-1" evidence="8">
    <location>
        <begin position="88"/>
        <end position="278"/>
    </location>
</feature>
<dbReference type="InterPro" id="IPR050366">
    <property type="entry name" value="BP-dependent_transpt_permease"/>
</dbReference>
<dbReference type="PROSITE" id="PS50928">
    <property type="entry name" value="ABC_TM1"/>
    <property type="match status" value="1"/>
</dbReference>
<evidence type="ECO:0000256" key="6">
    <source>
        <dbReference type="ARBA" id="ARBA00023136"/>
    </source>
</evidence>
<keyword evidence="5 7" id="KW-1133">Transmembrane helix</keyword>
<keyword evidence="4 7" id="KW-0812">Transmembrane</keyword>
<dbReference type="PANTHER" id="PTHR43386:SF1">
    <property type="entry name" value="D,D-DIPEPTIDE TRANSPORT SYSTEM PERMEASE PROTEIN DDPC-RELATED"/>
    <property type="match status" value="1"/>
</dbReference>
<dbReference type="EMBL" id="LIAW01000105">
    <property type="protein sequence ID" value="KRO32428.1"/>
    <property type="molecule type" value="Genomic_DNA"/>
</dbReference>
<feature type="transmembrane region" description="Helical" evidence="7">
    <location>
        <begin position="151"/>
        <end position="168"/>
    </location>
</feature>
<organism evidence="9 10">
    <name type="scientific">Actinobacteria bacterium BACL2 MAG-121001-bin67</name>
    <dbReference type="NCBI Taxonomy" id="1655572"/>
    <lineage>
        <taxon>Bacteria</taxon>
        <taxon>Bacillati</taxon>
        <taxon>Actinomycetota</taxon>
        <taxon>Actinomycetes</taxon>
        <taxon>Actinomycetes incertae sedis</taxon>
        <taxon>ac1 cluster</taxon>
    </lineage>
</organism>
<accession>A0A0R2P3A2</accession>
<dbReference type="GO" id="GO:0005886">
    <property type="term" value="C:plasma membrane"/>
    <property type="evidence" value="ECO:0007669"/>
    <property type="project" value="UniProtKB-SubCell"/>
</dbReference>
<feature type="transmembrane region" description="Helical" evidence="7">
    <location>
        <begin position="120"/>
        <end position="145"/>
    </location>
</feature>
<name>A0A0R2P3A2_9ACTN</name>
<dbReference type="InterPro" id="IPR035906">
    <property type="entry name" value="MetI-like_sf"/>
</dbReference>
<evidence type="ECO:0000313" key="9">
    <source>
        <dbReference type="EMBL" id="KRO32428.1"/>
    </source>
</evidence>
<evidence type="ECO:0000313" key="10">
    <source>
        <dbReference type="Proteomes" id="UP000053349"/>
    </source>
</evidence>
<dbReference type="GO" id="GO:0055085">
    <property type="term" value="P:transmembrane transport"/>
    <property type="evidence" value="ECO:0007669"/>
    <property type="project" value="InterPro"/>
</dbReference>
<protein>
    <recommendedName>
        <fullName evidence="8">ABC transmembrane type-1 domain-containing protein</fullName>
    </recommendedName>
</protein>
<proteinExistence type="inferred from homology"/>
<keyword evidence="6 7" id="KW-0472">Membrane</keyword>
<comment type="subcellular location">
    <subcellularLocation>
        <location evidence="1 7">Cell membrane</location>
        <topology evidence="1 7">Multi-pass membrane protein</topology>
    </subcellularLocation>
</comment>
<evidence type="ECO:0000256" key="4">
    <source>
        <dbReference type="ARBA" id="ARBA00022692"/>
    </source>
</evidence>
<dbReference type="CDD" id="cd06261">
    <property type="entry name" value="TM_PBP2"/>
    <property type="match status" value="1"/>
</dbReference>